<dbReference type="EMBL" id="CP017480">
    <property type="protein sequence ID" value="APG04039.1"/>
    <property type="molecule type" value="Genomic_DNA"/>
</dbReference>
<sequence>MYIQLEKTGPRMFGRRLAFALARRRANEASPAKRTITVPRSLDTAESNLKRADGKLPQA</sequence>
<accession>A0A0G9HAB5</accession>
<protein>
    <submittedName>
        <fullName evidence="2">Uncharacterized protein</fullName>
    </submittedName>
</protein>
<dbReference type="Proteomes" id="UP000182987">
    <property type="component" value="Chromosome"/>
</dbReference>
<gene>
    <name evidence="2" type="ORF">BJI69_09125</name>
</gene>
<evidence type="ECO:0000313" key="2">
    <source>
        <dbReference type="EMBL" id="APG04039.1"/>
    </source>
</evidence>
<organism evidence="2 3">
    <name type="scientific">Luteibacter rhizovicinus DSM 16549</name>
    <dbReference type="NCBI Taxonomy" id="1440763"/>
    <lineage>
        <taxon>Bacteria</taxon>
        <taxon>Pseudomonadati</taxon>
        <taxon>Pseudomonadota</taxon>
        <taxon>Gammaproteobacteria</taxon>
        <taxon>Lysobacterales</taxon>
        <taxon>Rhodanobacteraceae</taxon>
        <taxon>Luteibacter</taxon>
    </lineage>
</organism>
<reference evidence="3" key="1">
    <citation type="submission" date="2016-09" db="EMBL/GenBank/DDBJ databases">
        <authorList>
            <person name="Lysoe E."/>
        </authorList>
    </citation>
    <scope>NUCLEOTIDE SEQUENCE [LARGE SCALE GENOMIC DNA]</scope>
    <source>
        <strain evidence="3">LJ96T</strain>
    </source>
</reference>
<evidence type="ECO:0000313" key="3">
    <source>
        <dbReference type="Proteomes" id="UP000182987"/>
    </source>
</evidence>
<keyword evidence="3" id="KW-1185">Reference proteome</keyword>
<feature type="region of interest" description="Disordered" evidence="1">
    <location>
        <begin position="40"/>
        <end position="59"/>
    </location>
</feature>
<proteinExistence type="predicted"/>
<dbReference type="OrthoDB" id="5959290at2"/>
<evidence type="ECO:0000256" key="1">
    <source>
        <dbReference type="SAM" id="MobiDB-lite"/>
    </source>
</evidence>
<dbReference type="PATRIC" id="fig|1440763.5.peg.2583"/>
<name>A0A0G9HAB5_9GAMM</name>
<dbReference type="KEGG" id="lrz:BJI69_09125"/>
<dbReference type="AlphaFoldDB" id="A0A0G9HAB5"/>
<dbReference type="RefSeq" id="WP_046968214.1">
    <property type="nucleotide sequence ID" value="NZ_CP017480.1"/>
</dbReference>
<feature type="compositionally biased region" description="Basic and acidic residues" evidence="1">
    <location>
        <begin position="48"/>
        <end position="59"/>
    </location>
</feature>